<keyword evidence="2" id="KW-0812">Transmembrane</keyword>
<dbReference type="OrthoDB" id="2679643at2759"/>
<proteinExistence type="predicted"/>
<evidence type="ECO:0000313" key="4">
    <source>
        <dbReference type="EMBL" id="KIK99665.1"/>
    </source>
</evidence>
<accession>A0A0D0ECN2</accession>
<dbReference type="InterPro" id="IPR045340">
    <property type="entry name" value="DUF6533"/>
</dbReference>
<keyword evidence="5" id="KW-1185">Reference proteome</keyword>
<reference evidence="4 5" key="1">
    <citation type="submission" date="2014-04" db="EMBL/GenBank/DDBJ databases">
        <authorList>
            <consortium name="DOE Joint Genome Institute"/>
            <person name="Kuo A."/>
            <person name="Kohler A."/>
            <person name="Jargeat P."/>
            <person name="Nagy L.G."/>
            <person name="Floudas D."/>
            <person name="Copeland A."/>
            <person name="Barry K.W."/>
            <person name="Cichocki N."/>
            <person name="Veneault-Fourrey C."/>
            <person name="LaButti K."/>
            <person name="Lindquist E.A."/>
            <person name="Lipzen A."/>
            <person name="Lundell T."/>
            <person name="Morin E."/>
            <person name="Murat C."/>
            <person name="Sun H."/>
            <person name="Tunlid A."/>
            <person name="Henrissat B."/>
            <person name="Grigoriev I.V."/>
            <person name="Hibbett D.S."/>
            <person name="Martin F."/>
            <person name="Nordberg H.P."/>
            <person name="Cantor M.N."/>
            <person name="Hua S.X."/>
        </authorList>
    </citation>
    <scope>NUCLEOTIDE SEQUENCE [LARGE SCALE GENOMIC DNA]</scope>
    <source>
        <strain evidence="4 5">Ve08.2h10</strain>
    </source>
</reference>
<dbReference type="InParanoid" id="A0A0D0ECN2"/>
<dbReference type="Proteomes" id="UP000054538">
    <property type="component" value="Unassembled WGS sequence"/>
</dbReference>
<reference evidence="5" key="2">
    <citation type="submission" date="2015-01" db="EMBL/GenBank/DDBJ databases">
        <title>Evolutionary Origins and Diversification of the Mycorrhizal Mutualists.</title>
        <authorList>
            <consortium name="DOE Joint Genome Institute"/>
            <consortium name="Mycorrhizal Genomics Consortium"/>
            <person name="Kohler A."/>
            <person name="Kuo A."/>
            <person name="Nagy L.G."/>
            <person name="Floudas D."/>
            <person name="Copeland A."/>
            <person name="Barry K.W."/>
            <person name="Cichocki N."/>
            <person name="Veneault-Fourrey C."/>
            <person name="LaButti K."/>
            <person name="Lindquist E.A."/>
            <person name="Lipzen A."/>
            <person name="Lundell T."/>
            <person name="Morin E."/>
            <person name="Murat C."/>
            <person name="Riley R."/>
            <person name="Ohm R."/>
            <person name="Sun H."/>
            <person name="Tunlid A."/>
            <person name="Henrissat B."/>
            <person name="Grigoriev I.V."/>
            <person name="Hibbett D.S."/>
            <person name="Martin F."/>
        </authorList>
    </citation>
    <scope>NUCLEOTIDE SEQUENCE [LARGE SCALE GENOMIC DNA]</scope>
    <source>
        <strain evidence="5">Ve08.2h10</strain>
    </source>
</reference>
<feature type="transmembrane region" description="Helical" evidence="2">
    <location>
        <begin position="134"/>
        <end position="157"/>
    </location>
</feature>
<dbReference type="AlphaFoldDB" id="A0A0D0ECN2"/>
<protein>
    <recommendedName>
        <fullName evidence="3">DUF6533 domain-containing protein</fullName>
    </recommendedName>
</protein>
<feature type="transmembrane region" description="Helical" evidence="2">
    <location>
        <begin position="106"/>
        <end position="128"/>
    </location>
</feature>
<gene>
    <name evidence="4" type="ORF">PAXRUDRAFT_822520</name>
</gene>
<evidence type="ECO:0000256" key="2">
    <source>
        <dbReference type="SAM" id="Phobius"/>
    </source>
</evidence>
<feature type="transmembrane region" description="Helical" evidence="2">
    <location>
        <begin position="254"/>
        <end position="276"/>
    </location>
</feature>
<dbReference type="Pfam" id="PF20151">
    <property type="entry name" value="DUF6533"/>
    <property type="match status" value="1"/>
</dbReference>
<feature type="region of interest" description="Disordered" evidence="1">
    <location>
        <begin position="29"/>
        <end position="49"/>
    </location>
</feature>
<dbReference type="EMBL" id="KN824853">
    <property type="protein sequence ID" value="KIK99665.1"/>
    <property type="molecule type" value="Genomic_DNA"/>
</dbReference>
<dbReference type="HOGENOM" id="CLU_035509_13_0_1"/>
<evidence type="ECO:0000256" key="1">
    <source>
        <dbReference type="SAM" id="MobiDB-lite"/>
    </source>
</evidence>
<name>A0A0D0ECN2_9AGAM</name>
<feature type="transmembrane region" description="Helical" evidence="2">
    <location>
        <begin position="212"/>
        <end position="234"/>
    </location>
</feature>
<evidence type="ECO:0000313" key="5">
    <source>
        <dbReference type="Proteomes" id="UP000054538"/>
    </source>
</evidence>
<organism evidence="4 5">
    <name type="scientific">Paxillus rubicundulus Ve08.2h10</name>
    <dbReference type="NCBI Taxonomy" id="930991"/>
    <lineage>
        <taxon>Eukaryota</taxon>
        <taxon>Fungi</taxon>
        <taxon>Dikarya</taxon>
        <taxon>Basidiomycota</taxon>
        <taxon>Agaricomycotina</taxon>
        <taxon>Agaricomycetes</taxon>
        <taxon>Agaricomycetidae</taxon>
        <taxon>Boletales</taxon>
        <taxon>Paxilineae</taxon>
        <taxon>Paxillaceae</taxon>
        <taxon>Paxillus</taxon>
    </lineage>
</organism>
<keyword evidence="2" id="KW-0472">Membrane</keyword>
<feature type="transmembrane region" description="Helical" evidence="2">
    <location>
        <begin position="169"/>
        <end position="192"/>
    </location>
</feature>
<evidence type="ECO:0000259" key="3">
    <source>
        <dbReference type="Pfam" id="PF20151"/>
    </source>
</evidence>
<sequence>MGILNLVAAGPNTRPVLTEHSPLCPTSIKNAESSGKQIGPTSSPSKSAVTMSTVPSSWELDVLAAATSHTREVMLVSATLLLYDHVISLGEEIDHMWTTRWSLSQFLYLIVRALGLIAAVFLALYSFTNTTVTVLIALSLLILSVICQSLCQAIITLRVWYLFSDMPAVQYFATSVFVICAAASCSLSAVMWKDMEKQIPGSTLPNPSSKLAWIFAPGLVIHSTLLALQIYRFVRSSNPMQRESLLWRFLKEGIFMYALCTLSLLFAIIGLCQTKFSELSTYWAALAGSLPMATSIISVCRAVLSIRSLAATSHVDVRWLLNHAELSRVQWKPGANGEIFVEVNNGAIELPSRPTTYGTTSSLE</sequence>
<keyword evidence="2" id="KW-1133">Transmembrane helix</keyword>
<feature type="domain" description="DUF6533" evidence="3">
    <location>
        <begin position="74"/>
        <end position="117"/>
    </location>
</feature>